<keyword evidence="2" id="KW-1185">Reference proteome</keyword>
<sequence length="93" mass="10835">MKTKFIKSPSEFHGLTRLSSPRCKIKWHFSSERYLHLFLRGAHSLICRSDVATGDQPHPEATCDYAINELFNSHYFIVIKDERGAGEVRRSRR</sequence>
<name>A0AAN8ARB4_ELEMC</name>
<evidence type="ECO:0000313" key="2">
    <source>
        <dbReference type="Proteomes" id="UP001346869"/>
    </source>
</evidence>
<comment type="caution">
    <text evidence="1">The sequence shown here is derived from an EMBL/GenBank/DDBJ whole genome shotgun (WGS) entry which is preliminary data.</text>
</comment>
<dbReference type="Proteomes" id="UP001346869">
    <property type="component" value="Unassembled WGS sequence"/>
</dbReference>
<protein>
    <submittedName>
        <fullName evidence="1">Uncharacterized protein</fullName>
    </submittedName>
</protein>
<proteinExistence type="predicted"/>
<reference evidence="1 2" key="1">
    <citation type="journal article" date="2023" name="Genes (Basel)">
        <title>Chromosome-Level Genome Assembly and Circadian Gene Repertoire of the Patagonia Blennie Eleginops maclovinus-The Closest Ancestral Proxy of Antarctic Cryonotothenioids.</title>
        <authorList>
            <person name="Cheng C.C."/>
            <person name="Rivera-Colon A.G."/>
            <person name="Minhas B.F."/>
            <person name="Wilson L."/>
            <person name="Rayamajhi N."/>
            <person name="Vargas-Chacoff L."/>
            <person name="Catchen J.M."/>
        </authorList>
    </citation>
    <scope>NUCLEOTIDE SEQUENCE [LARGE SCALE GENOMIC DNA]</scope>
    <source>
        <strain evidence="1">JMC-PN-2008</strain>
    </source>
</reference>
<gene>
    <name evidence="1" type="ORF">PBY51_015633</name>
</gene>
<accession>A0AAN8ARB4</accession>
<dbReference type="EMBL" id="JAUZQC010000010">
    <property type="protein sequence ID" value="KAK5864387.1"/>
    <property type="molecule type" value="Genomic_DNA"/>
</dbReference>
<dbReference type="AlphaFoldDB" id="A0AAN8ARB4"/>
<evidence type="ECO:0000313" key="1">
    <source>
        <dbReference type="EMBL" id="KAK5864387.1"/>
    </source>
</evidence>
<reference evidence="1 2" key="2">
    <citation type="journal article" date="2023" name="Mol. Biol. Evol.">
        <title>Genomics of Secondarily Temperate Adaptation in the Only Non-Antarctic Icefish.</title>
        <authorList>
            <person name="Rivera-Colon A.G."/>
            <person name="Rayamajhi N."/>
            <person name="Minhas B.F."/>
            <person name="Madrigal G."/>
            <person name="Bilyk K.T."/>
            <person name="Yoon V."/>
            <person name="Hune M."/>
            <person name="Gregory S."/>
            <person name="Cheng C.H.C."/>
            <person name="Catchen J.M."/>
        </authorList>
    </citation>
    <scope>NUCLEOTIDE SEQUENCE [LARGE SCALE GENOMIC DNA]</scope>
    <source>
        <strain evidence="1">JMC-PN-2008</strain>
    </source>
</reference>
<organism evidence="1 2">
    <name type="scientific">Eleginops maclovinus</name>
    <name type="common">Patagonian blennie</name>
    <name type="synonym">Eleginus maclovinus</name>
    <dbReference type="NCBI Taxonomy" id="56733"/>
    <lineage>
        <taxon>Eukaryota</taxon>
        <taxon>Metazoa</taxon>
        <taxon>Chordata</taxon>
        <taxon>Craniata</taxon>
        <taxon>Vertebrata</taxon>
        <taxon>Euteleostomi</taxon>
        <taxon>Actinopterygii</taxon>
        <taxon>Neopterygii</taxon>
        <taxon>Teleostei</taxon>
        <taxon>Neoteleostei</taxon>
        <taxon>Acanthomorphata</taxon>
        <taxon>Eupercaria</taxon>
        <taxon>Perciformes</taxon>
        <taxon>Notothenioidei</taxon>
        <taxon>Eleginopidae</taxon>
        <taxon>Eleginops</taxon>
    </lineage>
</organism>